<gene>
    <name evidence="5" type="ORF">GTQ45_06265</name>
</gene>
<dbReference type="AlphaFoldDB" id="A0A845Q9W1"/>
<dbReference type="GeneID" id="300655202"/>
<dbReference type="PANTHER" id="PTHR48081:SF30">
    <property type="entry name" value="ACETYL-HYDROLASE LIPR-RELATED"/>
    <property type="match status" value="1"/>
</dbReference>
<feature type="active site" evidence="3">
    <location>
        <position position="161"/>
    </location>
</feature>
<dbReference type="RefSeq" id="WP_160587339.1">
    <property type="nucleotide sequence ID" value="NZ_BMHN01000001.1"/>
</dbReference>
<feature type="domain" description="Alpha/beta hydrolase fold-3" evidence="4">
    <location>
        <begin position="87"/>
        <end position="288"/>
    </location>
</feature>
<evidence type="ECO:0000259" key="4">
    <source>
        <dbReference type="Pfam" id="PF07859"/>
    </source>
</evidence>
<dbReference type="OrthoDB" id="9806180at2"/>
<comment type="caution">
    <text evidence="5">The sequence shown here is derived from an EMBL/GenBank/DDBJ whole genome shotgun (WGS) entry which is preliminary data.</text>
</comment>
<dbReference type="InterPro" id="IPR013094">
    <property type="entry name" value="AB_hydrolase_3"/>
</dbReference>
<dbReference type="PROSITE" id="PS01174">
    <property type="entry name" value="LIPASE_GDXG_SER"/>
    <property type="match status" value="1"/>
</dbReference>
<reference evidence="5 6" key="1">
    <citation type="journal article" date="2016" name="Int. J. Syst. Evol. Microbiol.">
        <title>Pyruvatibacter mobilis gen. nov., sp. nov., a marine bacterium from the culture broth of Picochlorum sp. 122.</title>
        <authorList>
            <person name="Wang G."/>
            <person name="Tang M."/>
            <person name="Wu H."/>
            <person name="Dai S."/>
            <person name="Li T."/>
            <person name="Chen C."/>
            <person name="He H."/>
            <person name="Fan J."/>
            <person name="Xiang W."/>
            <person name="Li X."/>
        </authorList>
    </citation>
    <scope>NUCLEOTIDE SEQUENCE [LARGE SCALE GENOMIC DNA]</scope>
    <source>
        <strain evidence="5 6">GYP-11</strain>
    </source>
</reference>
<dbReference type="PROSITE" id="PS01173">
    <property type="entry name" value="LIPASE_GDXG_HIS"/>
    <property type="match status" value="1"/>
</dbReference>
<dbReference type="InterPro" id="IPR029058">
    <property type="entry name" value="AB_hydrolase_fold"/>
</dbReference>
<keyword evidence="6" id="KW-1185">Reference proteome</keyword>
<proteinExistence type="inferred from homology"/>
<comment type="similarity">
    <text evidence="1">Belongs to the 'GDXG' lipolytic enzyme family.</text>
</comment>
<name>A0A845Q9W1_9HYPH</name>
<evidence type="ECO:0000313" key="6">
    <source>
        <dbReference type="Proteomes" id="UP000470384"/>
    </source>
</evidence>
<dbReference type="PANTHER" id="PTHR48081">
    <property type="entry name" value="AB HYDROLASE SUPERFAMILY PROTEIN C4A8.06C"/>
    <property type="match status" value="1"/>
</dbReference>
<evidence type="ECO:0000313" key="5">
    <source>
        <dbReference type="EMBL" id="NBG95332.1"/>
    </source>
</evidence>
<dbReference type="Pfam" id="PF07859">
    <property type="entry name" value="Abhydrolase_3"/>
    <property type="match status" value="1"/>
</dbReference>
<dbReference type="SUPFAM" id="SSF53474">
    <property type="entry name" value="alpha/beta-Hydrolases"/>
    <property type="match status" value="1"/>
</dbReference>
<organism evidence="5 6">
    <name type="scientific">Pyruvatibacter mobilis</name>
    <dbReference type="NCBI Taxonomy" id="1712261"/>
    <lineage>
        <taxon>Bacteria</taxon>
        <taxon>Pseudomonadati</taxon>
        <taxon>Pseudomonadota</taxon>
        <taxon>Alphaproteobacteria</taxon>
        <taxon>Hyphomicrobiales</taxon>
        <taxon>Parvibaculaceae</taxon>
        <taxon>Pyruvatibacter</taxon>
    </lineage>
</organism>
<dbReference type="GO" id="GO:0004806">
    <property type="term" value="F:triacylglycerol lipase activity"/>
    <property type="evidence" value="ECO:0007669"/>
    <property type="project" value="TreeGrafter"/>
</dbReference>
<accession>A0A845Q9W1</accession>
<evidence type="ECO:0000256" key="2">
    <source>
        <dbReference type="ARBA" id="ARBA00022801"/>
    </source>
</evidence>
<keyword evidence="2 5" id="KW-0378">Hydrolase</keyword>
<dbReference type="Gene3D" id="3.40.50.1820">
    <property type="entry name" value="alpha/beta hydrolase"/>
    <property type="match status" value="1"/>
</dbReference>
<evidence type="ECO:0000256" key="3">
    <source>
        <dbReference type="PROSITE-ProRule" id="PRU10038"/>
    </source>
</evidence>
<dbReference type="EMBL" id="WXYQ01000005">
    <property type="protein sequence ID" value="NBG95332.1"/>
    <property type="molecule type" value="Genomic_DNA"/>
</dbReference>
<dbReference type="Proteomes" id="UP000470384">
    <property type="component" value="Unassembled WGS sequence"/>
</dbReference>
<evidence type="ECO:0000256" key="1">
    <source>
        <dbReference type="ARBA" id="ARBA00010515"/>
    </source>
</evidence>
<dbReference type="InterPro" id="IPR050300">
    <property type="entry name" value="GDXG_lipolytic_enzyme"/>
</dbReference>
<dbReference type="InterPro" id="IPR002168">
    <property type="entry name" value="Lipase_GDXG_HIS_AS"/>
</dbReference>
<sequence length="318" mass="33926">MPVTSSDPAASPLLTADIVADYMRARAAARASATLEEMRAFADSNAGEFPVPEGTHVEPTEAGGVPAEWHVPADVLQAGGGPDEGILLYLHGGAFLFGSPASHRHLTAFLARQCGLRCLSVDYRLIPEHPFPAALDDAHAAYHWALEQAGDASRIVLAGDSAGGGLAAALMVRLRDEATPLPAAAYLMSPWTDMACDRPTSRTRRDDDPSIDPDSLREAGRVYLGGEPAETPLASPVHADVAGLPPTLIQVGEREVLLDDARDLASAMRRAGVAVRLDVWDRMVHVWQALYPIFPEGERALVQGGAFLRRHLEAARQG</sequence>
<protein>
    <submittedName>
        <fullName evidence="5">Alpha/beta hydrolase fold domain-containing protein</fullName>
    </submittedName>
</protein>
<dbReference type="InterPro" id="IPR033140">
    <property type="entry name" value="Lipase_GDXG_put_SER_AS"/>
</dbReference>